<dbReference type="EC" id="1.14.99.56" evidence="2"/>
<evidence type="ECO:0000256" key="3">
    <source>
        <dbReference type="SAM" id="SignalP"/>
    </source>
</evidence>
<dbReference type="STRING" id="1884261.A0A5C3QA35"/>
<comment type="catalytic activity">
    <reaction evidence="2">
        <text>[(1-&gt;4)-beta-D-glucosyl]n+m + reduced acceptor + O2 = 4-dehydro-beta-D-glucosyl-[(1-&gt;4)-beta-D-glucosyl]n-1 + [(1-&gt;4)-beta-D-glucosyl]m + acceptor + H2O.</text>
        <dbReference type="EC" id="1.14.99.56"/>
    </reaction>
</comment>
<reference evidence="5 6" key="1">
    <citation type="journal article" date="2019" name="Nat. Ecol. Evol.">
        <title>Megaphylogeny resolves global patterns of mushroom evolution.</title>
        <authorList>
            <person name="Varga T."/>
            <person name="Krizsan K."/>
            <person name="Foldi C."/>
            <person name="Dima B."/>
            <person name="Sanchez-Garcia M."/>
            <person name="Sanchez-Ramirez S."/>
            <person name="Szollosi G.J."/>
            <person name="Szarkandi J.G."/>
            <person name="Papp V."/>
            <person name="Albert L."/>
            <person name="Andreopoulos W."/>
            <person name="Angelini C."/>
            <person name="Antonin V."/>
            <person name="Barry K.W."/>
            <person name="Bougher N.L."/>
            <person name="Buchanan P."/>
            <person name="Buyck B."/>
            <person name="Bense V."/>
            <person name="Catcheside P."/>
            <person name="Chovatia M."/>
            <person name="Cooper J."/>
            <person name="Damon W."/>
            <person name="Desjardin D."/>
            <person name="Finy P."/>
            <person name="Geml J."/>
            <person name="Haridas S."/>
            <person name="Hughes K."/>
            <person name="Justo A."/>
            <person name="Karasinski D."/>
            <person name="Kautmanova I."/>
            <person name="Kiss B."/>
            <person name="Kocsube S."/>
            <person name="Kotiranta H."/>
            <person name="LaButti K.M."/>
            <person name="Lechner B.E."/>
            <person name="Liimatainen K."/>
            <person name="Lipzen A."/>
            <person name="Lukacs Z."/>
            <person name="Mihaltcheva S."/>
            <person name="Morgado L.N."/>
            <person name="Niskanen T."/>
            <person name="Noordeloos M.E."/>
            <person name="Ohm R.A."/>
            <person name="Ortiz-Santana B."/>
            <person name="Ovrebo C."/>
            <person name="Racz N."/>
            <person name="Riley R."/>
            <person name="Savchenko A."/>
            <person name="Shiryaev A."/>
            <person name="Soop K."/>
            <person name="Spirin V."/>
            <person name="Szebenyi C."/>
            <person name="Tomsovsky M."/>
            <person name="Tulloss R.E."/>
            <person name="Uehling J."/>
            <person name="Grigoriev I.V."/>
            <person name="Vagvolgyi C."/>
            <person name="Papp T."/>
            <person name="Martin F.M."/>
            <person name="Miettinen O."/>
            <person name="Hibbett D.S."/>
            <person name="Nagy L.G."/>
        </authorList>
    </citation>
    <scope>NUCLEOTIDE SEQUENCE [LARGE SCALE GENOMIC DNA]</scope>
    <source>
        <strain evidence="5 6">CBS 309.79</strain>
    </source>
</reference>
<dbReference type="GO" id="GO:0008810">
    <property type="term" value="F:cellulase activity"/>
    <property type="evidence" value="ECO:0007669"/>
    <property type="project" value="UniProtKB-UniRule"/>
</dbReference>
<sequence length="246" mass="25691">MKAALATSLAALLVGSASGHTIFQKMYVNGVDQGHKVGIRVASTNNPVMEVTKSDIACNVPSYAAPQSTAVINVPAGASITTEWHHGISAGPDSNDGDDPIASSHKGPVITYLAKVDNAATANPANLKWFKIQEEGLYDVAGQKWAVDKVISNKAGKYTFTMPKCVPSGQYLMRHEIIALHGGASYPGSQFYMGCAQINVTGGGSASPATVSFPGAYKGSDPGITYPLYWPTPSSYTIPGPAVLKC</sequence>
<dbReference type="Proteomes" id="UP000305067">
    <property type="component" value="Unassembled WGS sequence"/>
</dbReference>
<keyword evidence="3" id="KW-0732">Signal</keyword>
<dbReference type="InterPro" id="IPR005103">
    <property type="entry name" value="AA9_LPMO"/>
</dbReference>
<keyword evidence="1 2" id="KW-1015">Disulfide bond</keyword>
<dbReference type="GO" id="GO:0030248">
    <property type="term" value="F:cellulose binding"/>
    <property type="evidence" value="ECO:0007669"/>
    <property type="project" value="UniProtKB-UniRule"/>
</dbReference>
<feature type="domain" description="Auxiliary Activity family 9 catalytic" evidence="4">
    <location>
        <begin position="20"/>
        <end position="236"/>
    </location>
</feature>
<protein>
    <recommendedName>
        <fullName evidence="2">AA9 family lytic polysaccharide monooxygenase</fullName>
        <ecNumber evidence="2">1.14.99.56</ecNumber>
    </recommendedName>
    <alternativeName>
        <fullName evidence="2">Endo-beta-1,4-glucanase</fullName>
    </alternativeName>
    <alternativeName>
        <fullName evidence="2">Glycosyl hydrolase 61 family protein</fullName>
    </alternativeName>
</protein>
<comment type="subcellular location">
    <subcellularLocation>
        <location evidence="2">Secreted</location>
    </subcellularLocation>
</comment>
<evidence type="ECO:0000259" key="4">
    <source>
        <dbReference type="Pfam" id="PF03443"/>
    </source>
</evidence>
<dbReference type="GO" id="GO:0030245">
    <property type="term" value="P:cellulose catabolic process"/>
    <property type="evidence" value="ECO:0007669"/>
    <property type="project" value="UniProtKB-UniRule"/>
</dbReference>
<feature type="signal peptide" evidence="3">
    <location>
        <begin position="1"/>
        <end position="19"/>
    </location>
</feature>
<accession>A0A5C3QA35</accession>
<evidence type="ECO:0000313" key="5">
    <source>
        <dbReference type="EMBL" id="TFK98047.1"/>
    </source>
</evidence>
<dbReference type="AlphaFoldDB" id="A0A5C3QA35"/>
<comment type="domain">
    <text evidence="2">Has a modular structure: an endo-beta-1,4-glucanase catalytic module at the N-terminus, a linker rich in serines and threonines, and a C-terminal carbohydrate-binding module (CBM).</text>
</comment>
<dbReference type="EMBL" id="ML178842">
    <property type="protein sequence ID" value="TFK98047.1"/>
    <property type="molecule type" value="Genomic_DNA"/>
</dbReference>
<dbReference type="Gene3D" id="2.70.50.70">
    <property type="match status" value="1"/>
</dbReference>
<name>A0A5C3QA35_9AGAR</name>
<evidence type="ECO:0000313" key="6">
    <source>
        <dbReference type="Proteomes" id="UP000305067"/>
    </source>
</evidence>
<dbReference type="PANTHER" id="PTHR33353:SF13">
    <property type="entry name" value="ENDOGLUCANASE II"/>
    <property type="match status" value="1"/>
</dbReference>
<evidence type="ECO:0000256" key="2">
    <source>
        <dbReference type="RuleBase" id="RU368122"/>
    </source>
</evidence>
<comment type="function">
    <text evidence="2">Lytic polysaccharide monooxygenase (LMPO) that depolymerizes crystalline and amorphous polysaccharides via the oxidation of scissile alpha- or beta-(1-4)-glycosidic bonds, yielding C1 and/or C4 oxidation products. Catalysis by LPMOs requires the reduction of the active-site copper from Cu(II) to Cu(I) by a reducing agent and H(2)O(2) or O(2) as a cosubstrate.</text>
</comment>
<keyword evidence="5" id="KW-0378">Hydrolase</keyword>
<dbReference type="InterPro" id="IPR049892">
    <property type="entry name" value="AA9"/>
</dbReference>
<dbReference type="CDD" id="cd21175">
    <property type="entry name" value="LPMO_AA9"/>
    <property type="match status" value="1"/>
</dbReference>
<feature type="chain" id="PRO_5022681021" description="AA9 family lytic polysaccharide monooxygenase" evidence="3">
    <location>
        <begin position="20"/>
        <end position="246"/>
    </location>
</feature>
<dbReference type="PANTHER" id="PTHR33353">
    <property type="entry name" value="PUTATIVE (AFU_ORTHOLOGUE AFUA_1G12560)-RELATED"/>
    <property type="match status" value="1"/>
</dbReference>
<evidence type="ECO:0000256" key="1">
    <source>
        <dbReference type="ARBA" id="ARBA00023157"/>
    </source>
</evidence>
<keyword evidence="2" id="KW-0136">Cellulose degradation</keyword>
<organism evidence="5 6">
    <name type="scientific">Pterulicium gracile</name>
    <dbReference type="NCBI Taxonomy" id="1884261"/>
    <lineage>
        <taxon>Eukaryota</taxon>
        <taxon>Fungi</taxon>
        <taxon>Dikarya</taxon>
        <taxon>Basidiomycota</taxon>
        <taxon>Agaricomycotina</taxon>
        <taxon>Agaricomycetes</taxon>
        <taxon>Agaricomycetidae</taxon>
        <taxon>Agaricales</taxon>
        <taxon>Pleurotineae</taxon>
        <taxon>Pterulaceae</taxon>
        <taxon>Pterulicium</taxon>
    </lineage>
</organism>
<proteinExistence type="predicted"/>
<keyword evidence="6" id="KW-1185">Reference proteome</keyword>
<dbReference type="GO" id="GO:0005576">
    <property type="term" value="C:extracellular region"/>
    <property type="evidence" value="ECO:0007669"/>
    <property type="project" value="UniProtKB-SubCell"/>
</dbReference>
<dbReference type="Pfam" id="PF03443">
    <property type="entry name" value="AA9"/>
    <property type="match status" value="1"/>
</dbReference>
<gene>
    <name evidence="5" type="ORF">BDV98DRAFT_217843</name>
</gene>
<dbReference type="OrthoDB" id="2525337at2759"/>
<keyword evidence="2" id="KW-0624">Polysaccharide degradation</keyword>
<keyword evidence="2" id="KW-0119">Carbohydrate metabolism</keyword>
<keyword evidence="2" id="KW-0964">Secreted</keyword>